<evidence type="ECO:0000256" key="3">
    <source>
        <dbReference type="ARBA" id="ARBA00022801"/>
    </source>
</evidence>
<proteinExistence type="inferred from homology"/>
<dbReference type="InterPro" id="IPR006680">
    <property type="entry name" value="Amidohydro-rel"/>
</dbReference>
<keyword evidence="10" id="KW-1185">Reference proteome</keyword>
<comment type="caution">
    <text evidence="9">The sequence shown here is derived from an EMBL/GenBank/DDBJ whole genome shotgun (WGS) entry which is preliminary data.</text>
</comment>
<comment type="similarity">
    <text evidence="1 5">Belongs to the metallo-dependent hydrolases superfamily. NagA family.</text>
</comment>
<feature type="binding site" evidence="7">
    <location>
        <position position="132"/>
    </location>
    <ligand>
        <name>Zn(2+)</name>
        <dbReference type="ChEBI" id="CHEBI:29105"/>
    </ligand>
</feature>
<dbReference type="PANTHER" id="PTHR11113:SF14">
    <property type="entry name" value="N-ACETYLGLUCOSAMINE-6-PHOSPHATE DEACETYLASE"/>
    <property type="match status" value="1"/>
</dbReference>
<dbReference type="GO" id="GO:0046872">
    <property type="term" value="F:metal ion binding"/>
    <property type="evidence" value="ECO:0007669"/>
    <property type="project" value="UniProtKB-KW"/>
</dbReference>
<dbReference type="PIRSF" id="PIRSF038994">
    <property type="entry name" value="NagA"/>
    <property type="match status" value="1"/>
</dbReference>
<reference evidence="9 10" key="1">
    <citation type="submission" date="2019-02" db="EMBL/GenBank/DDBJ databases">
        <title>Arundinibacter roseus gen. nov., sp. nov., a new member of the family Cytophagaceae.</title>
        <authorList>
            <person name="Szuroczki S."/>
            <person name="Khayer B."/>
            <person name="Sproer C."/>
            <person name="Toumi M."/>
            <person name="Szabo A."/>
            <person name="Felfoldi T."/>
            <person name="Schumann P."/>
            <person name="Toth E."/>
        </authorList>
    </citation>
    <scope>NUCLEOTIDE SEQUENCE [LARGE SCALE GENOMIC DNA]</scope>
    <source>
        <strain evidence="9 10">DMA-k-7a</strain>
    </source>
</reference>
<dbReference type="PANTHER" id="PTHR11113">
    <property type="entry name" value="N-ACETYLGLUCOSAMINE-6-PHOSPHATE DEACETYLASE"/>
    <property type="match status" value="1"/>
</dbReference>
<evidence type="ECO:0000313" key="10">
    <source>
        <dbReference type="Proteomes" id="UP000295706"/>
    </source>
</evidence>
<evidence type="ECO:0000256" key="7">
    <source>
        <dbReference type="PIRSR" id="PIRSR038994-3"/>
    </source>
</evidence>
<keyword evidence="2 7" id="KW-0479">Metal-binding</keyword>
<dbReference type="GO" id="GO:0008448">
    <property type="term" value="F:N-acetylglucosamine-6-phosphate deacetylase activity"/>
    <property type="evidence" value="ECO:0007669"/>
    <property type="project" value="UniProtKB-EC"/>
</dbReference>
<feature type="domain" description="Amidohydrolase-related" evidence="8">
    <location>
        <begin position="53"/>
        <end position="392"/>
    </location>
</feature>
<accession>A0A4R4KEA5</accession>
<dbReference type="RefSeq" id="WP_132117152.1">
    <property type="nucleotide sequence ID" value="NZ_SMJU01000006.1"/>
</dbReference>
<dbReference type="GO" id="GO:0006046">
    <property type="term" value="P:N-acetylglucosamine catabolic process"/>
    <property type="evidence" value="ECO:0007669"/>
    <property type="project" value="TreeGrafter"/>
</dbReference>
<dbReference type="OrthoDB" id="9776488at2"/>
<feature type="binding site" evidence="7">
    <location>
        <position position="219"/>
    </location>
    <ligand>
        <name>Zn(2+)</name>
        <dbReference type="ChEBI" id="CHEBI:29105"/>
    </ligand>
</feature>
<comment type="cofactor">
    <cofactor evidence="7">
        <name>a divalent metal cation</name>
        <dbReference type="ChEBI" id="CHEBI:60240"/>
    </cofactor>
    <text evidence="7">Binds 1 divalent metal cation per subunit.</text>
</comment>
<dbReference type="EMBL" id="SMJU01000006">
    <property type="protein sequence ID" value="TDB65056.1"/>
    <property type="molecule type" value="Genomic_DNA"/>
</dbReference>
<evidence type="ECO:0000256" key="2">
    <source>
        <dbReference type="ARBA" id="ARBA00022723"/>
    </source>
</evidence>
<feature type="binding site" evidence="7">
    <location>
        <position position="198"/>
    </location>
    <ligand>
        <name>Zn(2+)</name>
        <dbReference type="ChEBI" id="CHEBI:29105"/>
    </ligand>
</feature>
<dbReference type="FunFam" id="3.20.20.140:FF:000004">
    <property type="entry name" value="N-acetylglucosamine-6-phosphate deacetylase"/>
    <property type="match status" value="1"/>
</dbReference>
<dbReference type="InterPro" id="IPR011059">
    <property type="entry name" value="Metal-dep_hydrolase_composite"/>
</dbReference>
<dbReference type="Pfam" id="PF01979">
    <property type="entry name" value="Amidohydro_1"/>
    <property type="match status" value="1"/>
</dbReference>
<dbReference type="SUPFAM" id="SSF51338">
    <property type="entry name" value="Composite domain of metallo-dependent hydrolases"/>
    <property type="match status" value="1"/>
</dbReference>
<dbReference type="Gene3D" id="2.30.40.10">
    <property type="entry name" value="Urease, subunit C, domain 1"/>
    <property type="match status" value="1"/>
</dbReference>
<dbReference type="Proteomes" id="UP000295706">
    <property type="component" value="Unassembled WGS sequence"/>
</dbReference>
<dbReference type="InterPro" id="IPR032466">
    <property type="entry name" value="Metal_Hydrolase"/>
</dbReference>
<dbReference type="CDD" id="cd00854">
    <property type="entry name" value="NagA"/>
    <property type="match status" value="1"/>
</dbReference>
<organism evidence="9 10">
    <name type="scientific">Arundinibacter roseus</name>
    <dbReference type="NCBI Taxonomy" id="2070510"/>
    <lineage>
        <taxon>Bacteria</taxon>
        <taxon>Pseudomonadati</taxon>
        <taxon>Bacteroidota</taxon>
        <taxon>Cytophagia</taxon>
        <taxon>Cytophagales</taxon>
        <taxon>Spirosomataceae</taxon>
        <taxon>Arundinibacter</taxon>
    </lineage>
</organism>
<dbReference type="SUPFAM" id="SSF51556">
    <property type="entry name" value="Metallo-dependent hydrolases"/>
    <property type="match status" value="1"/>
</dbReference>
<evidence type="ECO:0000313" key="9">
    <source>
        <dbReference type="EMBL" id="TDB65056.1"/>
    </source>
</evidence>
<evidence type="ECO:0000256" key="5">
    <source>
        <dbReference type="PIRNR" id="PIRNR038994"/>
    </source>
</evidence>
<gene>
    <name evidence="9" type="primary">nagA</name>
    <name evidence="9" type="ORF">EZE20_10075</name>
</gene>
<dbReference type="AlphaFoldDB" id="A0A4R4KEA5"/>
<keyword evidence="3 5" id="KW-0378">Hydrolase</keyword>
<dbReference type="NCBIfam" id="TIGR00221">
    <property type="entry name" value="nagA"/>
    <property type="match status" value="1"/>
</dbReference>
<dbReference type="EC" id="3.5.1.25" evidence="9"/>
<evidence type="ECO:0000256" key="1">
    <source>
        <dbReference type="ARBA" id="ARBA00010716"/>
    </source>
</evidence>
<sequence length="395" mass="42920">MKKRLKIFNGTVITPYRLIPNGILLIEDGIIREIGTANRDFPDADEIDAKGQFIAPGFIDLHVHGGGGHDFMDGSLEAFLEIAKTHARFGTTAMVPTTLTATKESLLKTLDLYQEAVKNNTQGAEFLGLHLEGPYFAMSQRGAQDPRYIRNPDPAEYREILAHAPGVVRRWSIAPELPGALDMGRFLQSQGILASVAHTEAIHEDVVLAAENGYSLMTHLYSGMLGVTRRNAFRYAGAVESAFLLDDMDVEIITDGIHLPPPLLQLIYKIKGPDRIALITDAMRAAAQNVTESTLGSLQNGLPVLVEDGVAKLPDRTAFAGSIATADRLLRTIMTQTDIPLTAAVQMLTATPARIMGVDKRKGSLAIGKEADVVLFDNLYQIQTTICKGNVVFSS</sequence>
<keyword evidence="4 5" id="KW-0119">Carbohydrate metabolism</keyword>
<evidence type="ECO:0000256" key="4">
    <source>
        <dbReference type="ARBA" id="ARBA00023277"/>
    </source>
</evidence>
<feature type="active site" description="Proton donor/acceptor" evidence="6">
    <location>
        <position position="281"/>
    </location>
</feature>
<protein>
    <submittedName>
        <fullName evidence="9">N-acetylglucosamine-6-phosphate deacetylase</fullName>
        <ecNumber evidence="9">3.5.1.25</ecNumber>
    </submittedName>
</protein>
<evidence type="ECO:0000259" key="8">
    <source>
        <dbReference type="Pfam" id="PF01979"/>
    </source>
</evidence>
<dbReference type="Gene3D" id="3.20.20.140">
    <property type="entry name" value="Metal-dependent hydrolases"/>
    <property type="match status" value="1"/>
</dbReference>
<dbReference type="InterPro" id="IPR003764">
    <property type="entry name" value="GlcNAc_6-P_deAcase"/>
</dbReference>
<evidence type="ECO:0000256" key="6">
    <source>
        <dbReference type="PIRSR" id="PIRSR038994-1"/>
    </source>
</evidence>
<name>A0A4R4KEA5_9BACT</name>